<keyword evidence="1" id="KW-0547">Nucleotide-binding</keyword>
<gene>
    <name evidence="4" type="ORF">SPAPADRAFT_59742</name>
</gene>
<dbReference type="RefSeq" id="XP_007373911.1">
    <property type="nucleotide sequence ID" value="XM_007373849.1"/>
</dbReference>
<dbReference type="KEGG" id="spaa:SPAPADRAFT_59742"/>
<dbReference type="GO" id="GO:0002098">
    <property type="term" value="P:tRNA wobble uridine modification"/>
    <property type="evidence" value="ECO:0007669"/>
    <property type="project" value="EnsemblFungi"/>
</dbReference>
<dbReference type="OrthoDB" id="9972657at2759"/>
<dbReference type="eggNOG" id="KOG3062">
    <property type="taxonomic scope" value="Eukaryota"/>
</dbReference>
<dbReference type="InterPro" id="IPR027417">
    <property type="entry name" value="P-loop_NTPase"/>
</dbReference>
<organism evidence="5">
    <name type="scientific">Spathaspora passalidarum (strain NRRL Y-27907 / 11-Y1)</name>
    <dbReference type="NCBI Taxonomy" id="619300"/>
    <lineage>
        <taxon>Eukaryota</taxon>
        <taxon>Fungi</taxon>
        <taxon>Dikarya</taxon>
        <taxon>Ascomycota</taxon>
        <taxon>Saccharomycotina</taxon>
        <taxon>Pichiomycetes</taxon>
        <taxon>Debaryomycetaceae</taxon>
        <taxon>Spathaspora</taxon>
    </lineage>
</organism>
<dbReference type="Gene3D" id="3.40.50.300">
    <property type="entry name" value="P-loop containing nucleotide triphosphate hydrolases"/>
    <property type="match status" value="1"/>
</dbReference>
<dbReference type="GO" id="GO:0005737">
    <property type="term" value="C:cytoplasm"/>
    <property type="evidence" value="ECO:0007669"/>
    <property type="project" value="EnsemblFungi"/>
</dbReference>
<dbReference type="PANTHER" id="PTHR12435">
    <property type="match status" value="1"/>
</dbReference>
<dbReference type="AlphaFoldDB" id="G3AI13"/>
<dbReference type="OMA" id="ELWCIAC"/>
<protein>
    <recommendedName>
        <fullName evidence="6">Chromatin associated protein KTI12</fullName>
    </recommendedName>
</protein>
<dbReference type="STRING" id="619300.G3AI13"/>
<dbReference type="GO" id="GO:0005634">
    <property type="term" value="C:nucleus"/>
    <property type="evidence" value="ECO:0007669"/>
    <property type="project" value="EnsemblFungi"/>
</dbReference>
<dbReference type="GeneID" id="18873059"/>
<comment type="similarity">
    <text evidence="3">Belongs to the KTI12 family.</text>
</comment>
<name>G3AI13_SPAPN</name>
<evidence type="ECO:0000256" key="1">
    <source>
        <dbReference type="ARBA" id="ARBA00022741"/>
    </source>
</evidence>
<proteinExistence type="inferred from homology"/>
<reference evidence="4 5" key="1">
    <citation type="journal article" date="2011" name="Proc. Natl. Acad. Sci. U.S.A.">
        <title>Comparative genomics of xylose-fermenting fungi for enhanced biofuel production.</title>
        <authorList>
            <person name="Wohlbach D.J."/>
            <person name="Kuo A."/>
            <person name="Sato T.K."/>
            <person name="Potts K.M."/>
            <person name="Salamov A.A."/>
            <person name="LaButti K.M."/>
            <person name="Sun H."/>
            <person name="Clum A."/>
            <person name="Pangilinan J.L."/>
            <person name="Lindquist E.A."/>
            <person name="Lucas S."/>
            <person name="Lapidus A."/>
            <person name="Jin M."/>
            <person name="Gunawan C."/>
            <person name="Balan V."/>
            <person name="Dale B.E."/>
            <person name="Jeffries T.W."/>
            <person name="Zinkel R."/>
            <person name="Barry K.W."/>
            <person name="Grigoriev I.V."/>
            <person name="Gasch A.P."/>
        </authorList>
    </citation>
    <scope>NUCLEOTIDE SEQUENCE [LARGE SCALE GENOMIC DNA]</scope>
    <source>
        <strain evidence="5">NRRL Y-27907 / 11-Y1</strain>
    </source>
</reference>
<evidence type="ECO:0000256" key="2">
    <source>
        <dbReference type="ARBA" id="ARBA00022840"/>
    </source>
</evidence>
<dbReference type="GO" id="GO:0005524">
    <property type="term" value="F:ATP binding"/>
    <property type="evidence" value="ECO:0007669"/>
    <property type="project" value="UniProtKB-KW"/>
</dbReference>
<keyword evidence="2" id="KW-0067">ATP-binding</keyword>
<accession>G3AI13</accession>
<dbReference type="HOGENOM" id="CLU_027147_1_0_1"/>
<evidence type="ECO:0000313" key="5">
    <source>
        <dbReference type="Proteomes" id="UP000000709"/>
    </source>
</evidence>
<evidence type="ECO:0000256" key="3">
    <source>
        <dbReference type="ARBA" id="ARBA00025768"/>
    </source>
</evidence>
<dbReference type="GO" id="GO:0003682">
    <property type="term" value="F:chromatin binding"/>
    <property type="evidence" value="ECO:0007669"/>
    <property type="project" value="EnsemblFungi"/>
</dbReference>
<dbReference type="EMBL" id="GL996500">
    <property type="protein sequence ID" value="EGW34327.1"/>
    <property type="molecule type" value="Genomic_DNA"/>
</dbReference>
<dbReference type="Pfam" id="PF08433">
    <property type="entry name" value="KTI12"/>
    <property type="match status" value="1"/>
</dbReference>
<dbReference type="Proteomes" id="UP000000709">
    <property type="component" value="Unassembled WGS sequence"/>
</dbReference>
<feature type="non-terminal residue" evidence="4">
    <location>
        <position position="1"/>
    </location>
</feature>
<sequence length="263" mass="30127">EQLKTKIQSAKDKGEVGQNYDVIYHSDETLGISHEVYSDSTLEKNARGTQISAVKRDISRSNIVILDSMAYIKGFRYQLFCEAKATVTPHCVVHVIAPVEQCLEWNNNREDKWDEELIKQLVMRYEEPNSDTRWDSPLFTIASDDPKETLPIDEIWDTLVLKRPPPPNAATLIKPTSGNSFLQELDKKTQEVITKILQHQQITTGDVIIDKDLVVQLPATSVSTAQLQRIRRSYISLNRMRSVETDRIIPLFVDYINRSLNND</sequence>
<dbReference type="InParanoid" id="G3AI13"/>
<dbReference type="InterPro" id="IPR013641">
    <property type="entry name" value="KTI12/PSTK"/>
</dbReference>
<dbReference type="GO" id="GO:0006357">
    <property type="term" value="P:regulation of transcription by RNA polymerase II"/>
    <property type="evidence" value="ECO:0007669"/>
    <property type="project" value="EnsemblFungi"/>
</dbReference>
<dbReference type="FunCoup" id="G3AI13">
    <property type="interactions" value="670"/>
</dbReference>
<evidence type="ECO:0008006" key="6">
    <source>
        <dbReference type="Google" id="ProtNLM"/>
    </source>
</evidence>
<dbReference type="SUPFAM" id="SSF52540">
    <property type="entry name" value="P-loop containing nucleoside triphosphate hydrolases"/>
    <property type="match status" value="1"/>
</dbReference>
<keyword evidence="5" id="KW-1185">Reference proteome</keyword>
<evidence type="ECO:0000313" key="4">
    <source>
        <dbReference type="EMBL" id="EGW34327.1"/>
    </source>
</evidence>